<protein>
    <submittedName>
        <fullName evidence="5">Unannotated protein</fullName>
    </submittedName>
</protein>
<evidence type="ECO:0000256" key="2">
    <source>
        <dbReference type="ARBA" id="ARBA00022448"/>
    </source>
</evidence>
<dbReference type="GO" id="GO:0042301">
    <property type="term" value="F:phosphate ion binding"/>
    <property type="evidence" value="ECO:0007669"/>
    <property type="project" value="InterPro"/>
</dbReference>
<dbReference type="PANTHER" id="PTHR42996">
    <property type="entry name" value="PHOSPHATE-BINDING PROTEIN PSTS"/>
    <property type="match status" value="1"/>
</dbReference>
<dbReference type="NCBIfam" id="TIGR00975">
    <property type="entry name" value="3a0107s03"/>
    <property type="match status" value="1"/>
</dbReference>
<dbReference type="InterPro" id="IPR005673">
    <property type="entry name" value="ABC_phos-bd_PstS"/>
</dbReference>
<reference evidence="5" key="1">
    <citation type="submission" date="2020-05" db="EMBL/GenBank/DDBJ databases">
        <authorList>
            <person name="Chiriac C."/>
            <person name="Salcher M."/>
            <person name="Ghai R."/>
            <person name="Kavagutti S V."/>
        </authorList>
    </citation>
    <scope>NUCLEOTIDE SEQUENCE</scope>
</reference>
<dbReference type="Pfam" id="PF12849">
    <property type="entry name" value="PBP_like_2"/>
    <property type="match status" value="1"/>
</dbReference>
<evidence type="ECO:0000256" key="1">
    <source>
        <dbReference type="ARBA" id="ARBA00008725"/>
    </source>
</evidence>
<dbReference type="InterPro" id="IPR050962">
    <property type="entry name" value="Phosphate-bind_PstS"/>
</dbReference>
<dbReference type="PANTHER" id="PTHR42996:SF1">
    <property type="entry name" value="PHOSPHATE-BINDING PROTEIN PSTS"/>
    <property type="match status" value="1"/>
</dbReference>
<evidence type="ECO:0000256" key="3">
    <source>
        <dbReference type="ARBA" id="ARBA00022592"/>
    </source>
</evidence>
<sequence length="411" mass="42314">MKKQMTVRGTLATAVATAGLMASFAVPAVAAAKKITLETILANDTKISANATVSASGATFDTPFFNAAFPVYSARNSKATVNAYGAGGSGAGQAAIMQNLVNFGASDVPMTQADLDAKSYASKGTLADYVQVPVALGGVAIAFHNTAITGNKLYKTNHFNVTSTILAKIYTGAITKWNDAAICAANPKWTVTVKGKKSCALPSSNIIVNGRSDSSGTTYIFTDYLHAAAPTIFTNSASKSSLVTGSNGFVGGSGNQGVATNLENTNNSIGYVEYSYVLLNRTLDSAFVVNKSGVAVDVTPASIAAAAATKPTISSTNFTIVNPLGKTAYPISGYSWVMLRKNQTNAASSLAQAELTVKLVDWLAHNAPGTGVTLGQDVAVSQGYVALPTQAQTATRNALKTVTYNGAVVLK</sequence>
<evidence type="ECO:0000259" key="4">
    <source>
        <dbReference type="Pfam" id="PF12849"/>
    </source>
</evidence>
<accession>A0A6J6WRU4</accession>
<comment type="similarity">
    <text evidence="1">Belongs to the PstS family.</text>
</comment>
<dbReference type="PIRSF" id="PIRSF002756">
    <property type="entry name" value="PstS"/>
    <property type="match status" value="1"/>
</dbReference>
<keyword evidence="3" id="KW-0592">Phosphate transport</keyword>
<dbReference type="SUPFAM" id="SSF53850">
    <property type="entry name" value="Periplasmic binding protein-like II"/>
    <property type="match status" value="1"/>
</dbReference>
<name>A0A6J6WRU4_9ZZZZ</name>
<dbReference type="Gene3D" id="3.40.190.10">
    <property type="entry name" value="Periplasmic binding protein-like II"/>
    <property type="match status" value="2"/>
</dbReference>
<dbReference type="EMBL" id="CAFAAB010000088">
    <property type="protein sequence ID" value="CAB4786245.1"/>
    <property type="molecule type" value="Genomic_DNA"/>
</dbReference>
<feature type="domain" description="PBP" evidence="4">
    <location>
        <begin position="49"/>
        <end position="353"/>
    </location>
</feature>
<dbReference type="GO" id="GO:0043190">
    <property type="term" value="C:ATP-binding cassette (ABC) transporter complex"/>
    <property type="evidence" value="ECO:0007669"/>
    <property type="project" value="InterPro"/>
</dbReference>
<organism evidence="5">
    <name type="scientific">freshwater metagenome</name>
    <dbReference type="NCBI Taxonomy" id="449393"/>
    <lineage>
        <taxon>unclassified sequences</taxon>
        <taxon>metagenomes</taxon>
        <taxon>ecological metagenomes</taxon>
    </lineage>
</organism>
<evidence type="ECO:0000313" key="5">
    <source>
        <dbReference type="EMBL" id="CAB4786245.1"/>
    </source>
</evidence>
<dbReference type="GO" id="GO:0035435">
    <property type="term" value="P:phosphate ion transmembrane transport"/>
    <property type="evidence" value="ECO:0007669"/>
    <property type="project" value="InterPro"/>
</dbReference>
<gene>
    <name evidence="5" type="ORF">UFOPK2958_00848</name>
</gene>
<keyword evidence="2" id="KW-0813">Transport</keyword>
<dbReference type="InterPro" id="IPR024370">
    <property type="entry name" value="PBP_domain"/>
</dbReference>
<dbReference type="AlphaFoldDB" id="A0A6J6WRU4"/>
<proteinExistence type="inferred from homology"/>